<gene>
    <name evidence="2" type="ORF">N7492_006206</name>
</gene>
<dbReference type="AlphaFoldDB" id="A0A9W9LMG0"/>
<evidence type="ECO:0000313" key="3">
    <source>
        <dbReference type="Proteomes" id="UP001146351"/>
    </source>
</evidence>
<dbReference type="Proteomes" id="UP001146351">
    <property type="component" value="Unassembled WGS sequence"/>
</dbReference>
<name>A0A9W9LMG0_9EURO</name>
<proteinExistence type="predicted"/>
<reference evidence="2" key="1">
    <citation type="submission" date="2022-11" db="EMBL/GenBank/DDBJ databases">
        <authorList>
            <person name="Petersen C."/>
        </authorList>
    </citation>
    <scope>NUCLEOTIDE SEQUENCE</scope>
    <source>
        <strain evidence="2">IBT 21917</strain>
    </source>
</reference>
<reference evidence="2" key="2">
    <citation type="journal article" date="2023" name="IMA Fungus">
        <title>Comparative genomic study of the Penicillium genus elucidates a diverse pangenome and 15 lateral gene transfer events.</title>
        <authorList>
            <person name="Petersen C."/>
            <person name="Sorensen T."/>
            <person name="Nielsen M.R."/>
            <person name="Sondergaard T.E."/>
            <person name="Sorensen J.L."/>
            <person name="Fitzpatrick D.A."/>
            <person name="Frisvad J.C."/>
            <person name="Nielsen K.L."/>
        </authorList>
    </citation>
    <scope>NUCLEOTIDE SEQUENCE</scope>
    <source>
        <strain evidence="2">IBT 21917</strain>
    </source>
</reference>
<organism evidence="2 3">
    <name type="scientific">Penicillium capsulatum</name>
    <dbReference type="NCBI Taxonomy" id="69766"/>
    <lineage>
        <taxon>Eukaryota</taxon>
        <taxon>Fungi</taxon>
        <taxon>Dikarya</taxon>
        <taxon>Ascomycota</taxon>
        <taxon>Pezizomycotina</taxon>
        <taxon>Eurotiomycetes</taxon>
        <taxon>Eurotiomycetidae</taxon>
        <taxon>Eurotiales</taxon>
        <taxon>Aspergillaceae</taxon>
        <taxon>Penicillium</taxon>
    </lineage>
</organism>
<dbReference type="OrthoDB" id="4154127at2759"/>
<feature type="compositionally biased region" description="Polar residues" evidence="1">
    <location>
        <begin position="46"/>
        <end position="71"/>
    </location>
</feature>
<evidence type="ECO:0000256" key="1">
    <source>
        <dbReference type="SAM" id="MobiDB-lite"/>
    </source>
</evidence>
<accession>A0A9W9LMG0</accession>
<evidence type="ECO:0000313" key="2">
    <source>
        <dbReference type="EMBL" id="KAJ5165910.1"/>
    </source>
</evidence>
<feature type="compositionally biased region" description="Basic and acidic residues" evidence="1">
    <location>
        <begin position="74"/>
        <end position="97"/>
    </location>
</feature>
<dbReference type="EMBL" id="JAPQKO010000004">
    <property type="protein sequence ID" value="KAJ5165910.1"/>
    <property type="molecule type" value="Genomic_DNA"/>
</dbReference>
<protein>
    <submittedName>
        <fullName evidence="2">Uncharacterized protein</fullName>
    </submittedName>
</protein>
<comment type="caution">
    <text evidence="2">The sequence shown here is derived from an EMBL/GenBank/DDBJ whole genome shotgun (WGS) entry which is preliminary data.</text>
</comment>
<sequence length="132" mass="14955">MGCFRQIFRCFKAPFTRKQRVIEISRPTDFRREELPACFSDAESVLSPSQTTTERPTLTKQSQNVDVSGQPRTDGGEGRHDDRDGRSLAIVDDKDSVSPKPSHPNIMSRLRSRMSASYWFKVKPATSHEQGP</sequence>
<feature type="region of interest" description="Disordered" evidence="1">
    <location>
        <begin position="41"/>
        <end position="110"/>
    </location>
</feature>
<keyword evidence="3" id="KW-1185">Reference proteome</keyword>